<reference evidence="3" key="1">
    <citation type="journal article" date="2012" name="MBio">
        <title>Comparative genome analysis of Trichophyton rubrum and related dermatophytes reveals candidate genes involved in infection.</title>
        <authorList>
            <person name="Martinez D.A."/>
            <person name="Oliver B.G."/>
            <person name="Graeser Y."/>
            <person name="Goldberg J.M."/>
            <person name="Li W."/>
            <person name="Martinez-Rossi N.M."/>
            <person name="Monod M."/>
            <person name="Shelest E."/>
            <person name="Barton R.C."/>
            <person name="Birch E."/>
            <person name="Brakhage A.A."/>
            <person name="Chen Z."/>
            <person name="Gurr S.J."/>
            <person name="Heiman D."/>
            <person name="Heitman J."/>
            <person name="Kosti I."/>
            <person name="Rossi A."/>
            <person name="Saif S."/>
            <person name="Samalova M."/>
            <person name="Saunders C.W."/>
            <person name="Shea T."/>
            <person name="Summerbell R.C."/>
            <person name="Xu J."/>
            <person name="Young S."/>
            <person name="Zeng Q."/>
            <person name="Birren B.W."/>
            <person name="Cuomo C.A."/>
            <person name="White T.C."/>
        </authorList>
    </citation>
    <scope>NUCLEOTIDE SEQUENCE [LARGE SCALE GENOMIC DNA]</scope>
    <source>
        <strain evidence="3">ATCC MYA-4604 / CBS 118893</strain>
    </source>
</reference>
<sequence length="120" mass="13885">MGKCRNDRHDSNSSEQTKNTNQSQKCEMQKKSFLFRVFNAYMRTPSKAAKKWDLMGSNVQNQHSDSHKQLVQHRVYLFPRASLKIKHAEMRFVTSWASPQTARLALGKVAELEISQLTTE</sequence>
<feature type="compositionally biased region" description="Basic and acidic residues" evidence="1">
    <location>
        <begin position="1"/>
        <end position="12"/>
    </location>
</feature>
<gene>
    <name evidence="2" type="ORF">MGYG_09050</name>
</gene>
<dbReference type="HOGENOM" id="CLU_2049132_0_0_1"/>
<organism evidence="3">
    <name type="scientific">Arthroderma gypseum (strain ATCC MYA-4604 / CBS 118893)</name>
    <name type="common">Microsporum gypseum</name>
    <dbReference type="NCBI Taxonomy" id="535722"/>
    <lineage>
        <taxon>Eukaryota</taxon>
        <taxon>Fungi</taxon>
        <taxon>Dikarya</taxon>
        <taxon>Ascomycota</taxon>
        <taxon>Pezizomycotina</taxon>
        <taxon>Eurotiomycetes</taxon>
        <taxon>Eurotiomycetidae</taxon>
        <taxon>Onygenales</taxon>
        <taxon>Arthrodermataceae</taxon>
        <taxon>Nannizzia</taxon>
    </lineage>
</organism>
<keyword evidence="3" id="KW-1185">Reference proteome</keyword>
<dbReference type="EMBL" id="DS989824">
    <property type="protein sequence ID" value="EFR01523.1"/>
    <property type="molecule type" value="Genomic_DNA"/>
</dbReference>
<dbReference type="AlphaFoldDB" id="E4UTH8"/>
<evidence type="ECO:0000313" key="2">
    <source>
        <dbReference type="EMBL" id="EFR01523.1"/>
    </source>
</evidence>
<dbReference type="InParanoid" id="E4UTH8"/>
<evidence type="ECO:0000313" key="3">
    <source>
        <dbReference type="Proteomes" id="UP000002669"/>
    </source>
</evidence>
<dbReference type="GeneID" id="10029647"/>
<name>E4UTH8_ARTGP</name>
<feature type="region of interest" description="Disordered" evidence="1">
    <location>
        <begin position="1"/>
        <end position="26"/>
    </location>
</feature>
<dbReference type="Proteomes" id="UP000002669">
    <property type="component" value="Unassembled WGS sequence"/>
</dbReference>
<dbReference type="VEuPathDB" id="FungiDB:MGYG_09050"/>
<protein>
    <submittedName>
        <fullName evidence="2">Uncharacterized protein</fullName>
    </submittedName>
</protein>
<dbReference type="RefSeq" id="XP_003174353.1">
    <property type="nucleotide sequence ID" value="XM_003174305.1"/>
</dbReference>
<feature type="compositionally biased region" description="Polar residues" evidence="1">
    <location>
        <begin position="13"/>
        <end position="26"/>
    </location>
</feature>
<proteinExistence type="predicted"/>
<accession>E4UTH8</accession>
<evidence type="ECO:0000256" key="1">
    <source>
        <dbReference type="SAM" id="MobiDB-lite"/>
    </source>
</evidence>